<dbReference type="InterPro" id="IPR013103">
    <property type="entry name" value="RVT_2"/>
</dbReference>
<evidence type="ECO:0000256" key="3">
    <source>
        <dbReference type="ARBA" id="ARBA00022833"/>
    </source>
</evidence>
<protein>
    <recommendedName>
        <fullName evidence="6">Reverse transcriptase Ty1/copia-type domain-containing protein</fullName>
    </recommendedName>
</protein>
<dbReference type="EMBL" id="JAHUZN010000012">
    <property type="protein sequence ID" value="KAG8474880.1"/>
    <property type="molecule type" value="Genomic_DNA"/>
</dbReference>
<organism evidence="7 8">
    <name type="scientific">Gossypium anomalum</name>
    <dbReference type="NCBI Taxonomy" id="47600"/>
    <lineage>
        <taxon>Eukaryota</taxon>
        <taxon>Viridiplantae</taxon>
        <taxon>Streptophyta</taxon>
        <taxon>Embryophyta</taxon>
        <taxon>Tracheophyta</taxon>
        <taxon>Spermatophyta</taxon>
        <taxon>Magnoliopsida</taxon>
        <taxon>eudicotyledons</taxon>
        <taxon>Gunneridae</taxon>
        <taxon>Pentapetalae</taxon>
        <taxon>rosids</taxon>
        <taxon>malvids</taxon>
        <taxon>Malvales</taxon>
        <taxon>Malvaceae</taxon>
        <taxon>Malvoideae</taxon>
        <taxon>Gossypium</taxon>
    </lineage>
</organism>
<feature type="region of interest" description="Disordered" evidence="5">
    <location>
        <begin position="108"/>
        <end position="136"/>
    </location>
</feature>
<gene>
    <name evidence="7" type="ORF">CXB51_031583</name>
</gene>
<sequence>MDYWGYAFYSVVHLISRLPTPVLKGQSLYQALHGHKPMYDHLRVLDCSCFPYLHPFVHHKVGFSFTTMYISRGRFLFPSPALATIQSCPCVTTYVPIVQPSSFRSTVVPSKTTMPSPAVPSPNAPRSDHREHRLSTPSAKASPFCLTTVSSNIPTVPPRINHTMVTRSKANIFKPKSLSVETIDFKPRTVEEALANKEWNLAVQAEFDALMANSTWELVPLPLDKKAPGCDFKETFSLVVKPATIQTILSIVVSNGWQLHQVDLNNAFLNGDLTNEVFMQQPPGYVQYGPNAEPLVCRLTKALYNYGKLHAPGIEVTQLSTGSFHLCQHKYIWDLLDKISLGNAKNVHTPIVSLLTELQISSTDPPTVWCDNSNAVAVAANPVLNSKFKHIKLDLFFVHKKVASGSLVVGEVPACGQAADILTKPFTSLSKKEEALENPCADSFLGAIGTFDGIIDIVSAQHPLFPLLGLLKSHEKLVLIGAPEKPLELHVFPLLQANHNVKPDIEVIAMKYVNITMEHLLQADVKYRSVINIENTLKATTS</sequence>
<name>A0A8J5YCP0_9ROSI</name>
<keyword evidence="4" id="KW-0560">Oxidoreductase</keyword>
<dbReference type="Gene3D" id="3.90.180.10">
    <property type="entry name" value="Medium-chain alcohol dehydrogenases, catalytic domain"/>
    <property type="match status" value="1"/>
</dbReference>
<dbReference type="GO" id="GO:0016616">
    <property type="term" value="F:oxidoreductase activity, acting on the CH-OH group of donors, NAD or NADP as acceptor"/>
    <property type="evidence" value="ECO:0007669"/>
    <property type="project" value="InterPro"/>
</dbReference>
<evidence type="ECO:0000256" key="5">
    <source>
        <dbReference type="SAM" id="MobiDB-lite"/>
    </source>
</evidence>
<dbReference type="GO" id="GO:0046872">
    <property type="term" value="F:metal ion binding"/>
    <property type="evidence" value="ECO:0007669"/>
    <property type="project" value="UniProtKB-KW"/>
</dbReference>
<dbReference type="Pfam" id="PF07727">
    <property type="entry name" value="RVT_2"/>
    <property type="match status" value="1"/>
</dbReference>
<keyword evidence="2" id="KW-0479">Metal-binding</keyword>
<keyword evidence="3" id="KW-0862">Zinc</keyword>
<reference evidence="7 8" key="1">
    <citation type="journal article" date="2021" name="bioRxiv">
        <title>The Gossypium anomalum genome as a resource for cotton improvement and evolutionary analysis of hybrid incompatibility.</title>
        <authorList>
            <person name="Grover C.E."/>
            <person name="Yuan D."/>
            <person name="Arick M.A."/>
            <person name="Miller E.R."/>
            <person name="Hu G."/>
            <person name="Peterson D.G."/>
            <person name="Wendel J.F."/>
            <person name="Udall J.A."/>
        </authorList>
    </citation>
    <scope>NUCLEOTIDE SEQUENCE [LARGE SCALE GENOMIC DNA]</scope>
    <source>
        <strain evidence="7">JFW-Udall</strain>
        <tissue evidence="7">Leaf</tissue>
    </source>
</reference>
<dbReference type="OrthoDB" id="3053679at2759"/>
<evidence type="ECO:0000256" key="2">
    <source>
        <dbReference type="ARBA" id="ARBA00022723"/>
    </source>
</evidence>
<evidence type="ECO:0000256" key="1">
    <source>
        <dbReference type="ARBA" id="ARBA00008072"/>
    </source>
</evidence>
<dbReference type="Gene3D" id="3.40.50.720">
    <property type="entry name" value="NAD(P)-binding Rossmann-like Domain"/>
    <property type="match status" value="1"/>
</dbReference>
<evidence type="ECO:0000313" key="7">
    <source>
        <dbReference type="EMBL" id="KAG8474880.1"/>
    </source>
</evidence>
<dbReference type="PANTHER" id="PTHR42683">
    <property type="entry name" value="ALDEHYDE REDUCTASE"/>
    <property type="match status" value="1"/>
</dbReference>
<comment type="similarity">
    <text evidence="1">Belongs to the zinc-containing alcohol dehydrogenase family.</text>
</comment>
<dbReference type="CDD" id="cd09272">
    <property type="entry name" value="RNase_HI_RT_Ty1"/>
    <property type="match status" value="1"/>
</dbReference>
<evidence type="ECO:0000259" key="6">
    <source>
        <dbReference type="Pfam" id="PF07727"/>
    </source>
</evidence>
<evidence type="ECO:0000256" key="4">
    <source>
        <dbReference type="ARBA" id="ARBA00023002"/>
    </source>
</evidence>
<comment type="caution">
    <text evidence="7">The sequence shown here is derived from an EMBL/GenBank/DDBJ whole genome shotgun (WGS) entry which is preliminary data.</text>
</comment>
<evidence type="ECO:0000313" key="8">
    <source>
        <dbReference type="Proteomes" id="UP000701853"/>
    </source>
</evidence>
<accession>A0A8J5YCP0</accession>
<dbReference type="AlphaFoldDB" id="A0A8J5YCP0"/>
<keyword evidence="8" id="KW-1185">Reference proteome</keyword>
<dbReference type="InterPro" id="IPR047109">
    <property type="entry name" value="CAD-like"/>
</dbReference>
<dbReference type="Proteomes" id="UP000701853">
    <property type="component" value="Chromosome 12"/>
</dbReference>
<proteinExistence type="inferred from homology"/>
<feature type="domain" description="Reverse transcriptase Ty1/copia-type" evidence="6">
    <location>
        <begin position="227"/>
        <end position="305"/>
    </location>
</feature>